<evidence type="ECO:0000313" key="3">
    <source>
        <dbReference type="EMBL" id="TBW38463.1"/>
    </source>
</evidence>
<dbReference type="InterPro" id="IPR050322">
    <property type="entry name" value="Fe-S_cluster_asmbl/transfer"/>
</dbReference>
<dbReference type="InterPro" id="IPR035903">
    <property type="entry name" value="HesB-like_dom_sf"/>
</dbReference>
<dbReference type="Gene3D" id="2.60.300.12">
    <property type="entry name" value="HesB-like domain"/>
    <property type="match status" value="1"/>
</dbReference>
<comment type="caution">
    <text evidence="3">The sequence shown here is derived from an EMBL/GenBank/DDBJ whole genome shotgun (WGS) entry which is preliminary data.</text>
</comment>
<dbReference type="GO" id="GO:0016226">
    <property type="term" value="P:iron-sulfur cluster assembly"/>
    <property type="evidence" value="ECO:0007669"/>
    <property type="project" value="InterPro"/>
</dbReference>
<dbReference type="EMBL" id="SJFN01000011">
    <property type="protein sequence ID" value="TBW38463.1"/>
    <property type="molecule type" value="Genomic_DNA"/>
</dbReference>
<dbReference type="InterPro" id="IPR016092">
    <property type="entry name" value="ATAP"/>
</dbReference>
<dbReference type="OrthoDB" id="9801228at2"/>
<dbReference type="Pfam" id="PF01521">
    <property type="entry name" value="Fe-S_biosyn"/>
    <property type="match status" value="1"/>
</dbReference>
<dbReference type="Proteomes" id="UP000292781">
    <property type="component" value="Unassembled WGS sequence"/>
</dbReference>
<keyword evidence="4" id="KW-1185">Reference proteome</keyword>
<dbReference type="NCBIfam" id="TIGR00049">
    <property type="entry name" value="iron-sulfur cluster assembly accessory protein"/>
    <property type="match status" value="1"/>
</dbReference>
<gene>
    <name evidence="3" type="ORF">EYW49_09350</name>
</gene>
<dbReference type="PANTHER" id="PTHR10072">
    <property type="entry name" value="IRON-SULFUR CLUSTER ASSEMBLY PROTEIN"/>
    <property type="match status" value="1"/>
</dbReference>
<dbReference type="SUPFAM" id="SSF89360">
    <property type="entry name" value="HesB-like domain"/>
    <property type="match status" value="1"/>
</dbReference>
<reference evidence="3 4" key="1">
    <citation type="submission" date="2019-02" db="EMBL/GenBank/DDBJ databases">
        <title>Siculibacillus lacustris gen. nov., sp. nov., a new rosette-forming bacterium isolated from a freshwater crater lake (Lake St. Ana, Romania).</title>
        <authorList>
            <person name="Felfoldi T."/>
            <person name="Marton Z."/>
            <person name="Szabo A."/>
            <person name="Mentes A."/>
            <person name="Boka K."/>
            <person name="Marialigeti K."/>
            <person name="Mathe I."/>
            <person name="Koncz M."/>
            <person name="Schumann P."/>
            <person name="Toth E."/>
        </authorList>
    </citation>
    <scope>NUCLEOTIDE SEQUENCE [LARGE SCALE GENOMIC DNA]</scope>
    <source>
        <strain evidence="3 4">SA-279</strain>
    </source>
</reference>
<protein>
    <submittedName>
        <fullName evidence="3">Iron-sulfur cluster assembly accessory protein</fullName>
    </submittedName>
</protein>
<organism evidence="3 4">
    <name type="scientific">Siculibacillus lacustris</name>
    <dbReference type="NCBI Taxonomy" id="1549641"/>
    <lineage>
        <taxon>Bacteria</taxon>
        <taxon>Pseudomonadati</taxon>
        <taxon>Pseudomonadota</taxon>
        <taxon>Alphaproteobacteria</taxon>
        <taxon>Hyphomicrobiales</taxon>
        <taxon>Ancalomicrobiaceae</taxon>
        <taxon>Siculibacillus</taxon>
    </lineage>
</organism>
<evidence type="ECO:0000256" key="1">
    <source>
        <dbReference type="ARBA" id="ARBA00006718"/>
    </source>
</evidence>
<dbReference type="GO" id="GO:0051537">
    <property type="term" value="F:2 iron, 2 sulfur cluster binding"/>
    <property type="evidence" value="ECO:0007669"/>
    <property type="project" value="TreeGrafter"/>
</dbReference>
<dbReference type="InterPro" id="IPR000361">
    <property type="entry name" value="ATAP_core_dom"/>
</dbReference>
<dbReference type="GO" id="GO:0005737">
    <property type="term" value="C:cytoplasm"/>
    <property type="evidence" value="ECO:0007669"/>
    <property type="project" value="TreeGrafter"/>
</dbReference>
<accession>A0A4Q9VS61</accession>
<dbReference type="PANTHER" id="PTHR10072:SF41">
    <property type="entry name" value="IRON-SULFUR CLUSTER ASSEMBLY 1 HOMOLOG, MITOCHONDRIAL"/>
    <property type="match status" value="1"/>
</dbReference>
<comment type="similarity">
    <text evidence="1">Belongs to the HesB/IscA family.</text>
</comment>
<proteinExistence type="inferred from homology"/>
<evidence type="ECO:0000313" key="4">
    <source>
        <dbReference type="Proteomes" id="UP000292781"/>
    </source>
</evidence>
<dbReference type="AlphaFoldDB" id="A0A4Q9VS61"/>
<evidence type="ECO:0000259" key="2">
    <source>
        <dbReference type="Pfam" id="PF01521"/>
    </source>
</evidence>
<sequence>MGLFGDLPVVKLTDAAVARVKAIVAASATPLAGLRLGLEKGGCAGMTYTFTMVETPDPRDDVVAIDGVQVFVDPSATLFLLGTTVDFQTTKMASTFVFENPNQVSACGCGESVAIEPAKV</sequence>
<dbReference type="RefSeq" id="WP_131308702.1">
    <property type="nucleotide sequence ID" value="NZ_SJFN01000011.1"/>
</dbReference>
<feature type="domain" description="Core" evidence="2">
    <location>
        <begin position="10"/>
        <end position="111"/>
    </location>
</feature>
<name>A0A4Q9VS61_9HYPH</name>